<keyword evidence="2 6" id="KW-0812">Transmembrane</keyword>
<evidence type="ECO:0000256" key="1">
    <source>
        <dbReference type="ARBA" id="ARBA00004141"/>
    </source>
</evidence>
<evidence type="ECO:0000259" key="7">
    <source>
        <dbReference type="Pfam" id="PF04547"/>
    </source>
</evidence>
<dbReference type="AlphaFoldDB" id="A0A812N2I9"/>
<evidence type="ECO:0000256" key="3">
    <source>
        <dbReference type="ARBA" id="ARBA00022989"/>
    </source>
</evidence>
<keyword evidence="9" id="KW-1185">Reference proteome</keyword>
<organism evidence="8 9">
    <name type="scientific">Symbiodinium natans</name>
    <dbReference type="NCBI Taxonomy" id="878477"/>
    <lineage>
        <taxon>Eukaryota</taxon>
        <taxon>Sar</taxon>
        <taxon>Alveolata</taxon>
        <taxon>Dinophyceae</taxon>
        <taxon>Suessiales</taxon>
        <taxon>Symbiodiniaceae</taxon>
        <taxon>Symbiodinium</taxon>
    </lineage>
</organism>
<evidence type="ECO:0000256" key="4">
    <source>
        <dbReference type="ARBA" id="ARBA00023136"/>
    </source>
</evidence>
<evidence type="ECO:0000256" key="5">
    <source>
        <dbReference type="SAM" id="MobiDB-lite"/>
    </source>
</evidence>
<dbReference type="InterPro" id="IPR049452">
    <property type="entry name" value="Anoctamin_TM"/>
</dbReference>
<proteinExistence type="predicted"/>
<evidence type="ECO:0000313" key="8">
    <source>
        <dbReference type="EMBL" id="CAE7292648.1"/>
    </source>
</evidence>
<sequence>MWKQHRESILKTLQNCGLSLYCFYSRDRDQILVKIGAGAQKLRDTAARKRYKLQLKKEYLSAFAEFRHDYPGRPEFRFADRRIISHIYQTHTEDNLDGSSIFKTIDKIQLIYHIIQSKDKDCAGINVAKLLHQKEVKAFFPLHEPSVMDKFKAAQWKWFWPDEEHANRLRDYFGDKITFYFLWMAFYVKWLSPLACLGLVLQFIDWCARTPDNVTAIPFCVLMSIWSLCLPHFWRRQEAKCAISWGSMDLVEQLEPHRPEHTGEQLINPVTSQAEPYYPFAKRIFKCAWGDEIMDGSDEHISRFGVQDMTASPILKADDFASPSLSVPSSPSLPAEALPEALLPAERAELLRLRQEVAHLRSRLTTASEPCERERPGPVETSVTPFETPDKDRRSDSSPGFSESGECGDHQIAISEVRRRSDWALRERAYRCARDAFMGPDGVMGAGRVVRSQLLATMRQEEPDVAAFFESPRQQFRCLMVEGDPEGIIEWDDFVNCYVRQCKQSISAAKAMEPERERSPATASTRSPVLPLQRCSEIGDLLSSDLDSLTRMTILPPSRVLTLPQDSLLISTSSVEHDRDICGDPEPGSSLNITCGGSNCSQKFFCDSPTRCQRVLLVAASVSCEGRHAVLSRELRRGLELWAAEVNAPTSSVRGFWGERLLVKLWFVDDRSETGEVRRIYQDFVSRHGAQRAELRAVSST</sequence>
<dbReference type="PANTHER" id="PTHR12308:SF73">
    <property type="entry name" value="ANOCTAMIN"/>
    <property type="match status" value="1"/>
</dbReference>
<feature type="transmembrane region" description="Helical" evidence="6">
    <location>
        <begin position="177"/>
        <end position="204"/>
    </location>
</feature>
<feature type="domain" description="Anoctamin transmembrane" evidence="7">
    <location>
        <begin position="169"/>
        <end position="285"/>
    </location>
</feature>
<dbReference type="EMBL" id="CAJNDS010001957">
    <property type="protein sequence ID" value="CAE7292648.1"/>
    <property type="molecule type" value="Genomic_DNA"/>
</dbReference>
<dbReference type="Proteomes" id="UP000604046">
    <property type="component" value="Unassembled WGS sequence"/>
</dbReference>
<keyword evidence="4 6" id="KW-0472">Membrane</keyword>
<evidence type="ECO:0000256" key="6">
    <source>
        <dbReference type="SAM" id="Phobius"/>
    </source>
</evidence>
<name>A0A812N2I9_9DINO</name>
<evidence type="ECO:0000256" key="2">
    <source>
        <dbReference type="ARBA" id="ARBA00022692"/>
    </source>
</evidence>
<protein>
    <submittedName>
        <fullName evidence="8">Ano8 protein</fullName>
    </submittedName>
</protein>
<gene>
    <name evidence="8" type="primary">Ano8</name>
    <name evidence="8" type="ORF">SNAT2548_LOCUS15429</name>
</gene>
<dbReference type="PANTHER" id="PTHR12308">
    <property type="entry name" value="ANOCTAMIN"/>
    <property type="match status" value="1"/>
</dbReference>
<keyword evidence="3 6" id="KW-1133">Transmembrane helix</keyword>
<dbReference type="GO" id="GO:0005254">
    <property type="term" value="F:chloride channel activity"/>
    <property type="evidence" value="ECO:0007669"/>
    <property type="project" value="TreeGrafter"/>
</dbReference>
<evidence type="ECO:0000313" key="9">
    <source>
        <dbReference type="Proteomes" id="UP000604046"/>
    </source>
</evidence>
<reference evidence="8" key="1">
    <citation type="submission" date="2021-02" db="EMBL/GenBank/DDBJ databases">
        <authorList>
            <person name="Dougan E. K."/>
            <person name="Rhodes N."/>
            <person name="Thang M."/>
            <person name="Chan C."/>
        </authorList>
    </citation>
    <scope>NUCLEOTIDE SEQUENCE</scope>
</reference>
<comment type="subcellular location">
    <subcellularLocation>
        <location evidence="1">Membrane</location>
        <topology evidence="1">Multi-pass membrane protein</topology>
    </subcellularLocation>
</comment>
<accession>A0A812N2I9</accession>
<dbReference type="GO" id="GO:0016020">
    <property type="term" value="C:membrane"/>
    <property type="evidence" value="ECO:0007669"/>
    <property type="project" value="UniProtKB-SubCell"/>
</dbReference>
<comment type="caution">
    <text evidence="8">The sequence shown here is derived from an EMBL/GenBank/DDBJ whole genome shotgun (WGS) entry which is preliminary data.</text>
</comment>
<dbReference type="OrthoDB" id="296386at2759"/>
<dbReference type="InterPro" id="IPR007632">
    <property type="entry name" value="Anoctamin"/>
</dbReference>
<feature type="region of interest" description="Disordered" evidence="5">
    <location>
        <begin position="364"/>
        <end position="408"/>
    </location>
</feature>
<dbReference type="Pfam" id="PF04547">
    <property type="entry name" value="Anoctamin"/>
    <property type="match status" value="1"/>
</dbReference>